<keyword evidence="2" id="KW-1185">Reference proteome</keyword>
<reference evidence="1 2" key="1">
    <citation type="journal article" date="2016" name="Mol. Biol. Evol.">
        <title>Comparative Genomics of Early-Diverging Mushroom-Forming Fungi Provides Insights into the Origins of Lignocellulose Decay Capabilities.</title>
        <authorList>
            <person name="Nagy L.G."/>
            <person name="Riley R."/>
            <person name="Tritt A."/>
            <person name="Adam C."/>
            <person name="Daum C."/>
            <person name="Floudas D."/>
            <person name="Sun H."/>
            <person name="Yadav J.S."/>
            <person name="Pangilinan J."/>
            <person name="Larsson K.H."/>
            <person name="Matsuura K."/>
            <person name="Barry K."/>
            <person name="Labutti K."/>
            <person name="Kuo R."/>
            <person name="Ohm R.A."/>
            <person name="Bhattacharya S.S."/>
            <person name="Shirouzu T."/>
            <person name="Yoshinaga Y."/>
            <person name="Martin F.M."/>
            <person name="Grigoriev I.V."/>
            <person name="Hibbett D.S."/>
        </authorList>
    </citation>
    <scope>NUCLEOTIDE SEQUENCE [LARGE SCALE GENOMIC DNA]</scope>
    <source>
        <strain evidence="1 2">HHB9708</strain>
    </source>
</reference>
<gene>
    <name evidence="1" type="ORF">SISNIDRAFT_491666</name>
</gene>
<dbReference type="Proteomes" id="UP000076722">
    <property type="component" value="Unassembled WGS sequence"/>
</dbReference>
<dbReference type="EMBL" id="KV419469">
    <property type="protein sequence ID" value="KZS86782.1"/>
    <property type="molecule type" value="Genomic_DNA"/>
</dbReference>
<dbReference type="AlphaFoldDB" id="A0A164MJV0"/>
<organism evidence="1 2">
    <name type="scientific">Sistotremastrum niveocremeum HHB9708</name>
    <dbReference type="NCBI Taxonomy" id="1314777"/>
    <lineage>
        <taxon>Eukaryota</taxon>
        <taxon>Fungi</taxon>
        <taxon>Dikarya</taxon>
        <taxon>Basidiomycota</taxon>
        <taxon>Agaricomycotina</taxon>
        <taxon>Agaricomycetes</taxon>
        <taxon>Sistotremastrales</taxon>
        <taxon>Sistotremastraceae</taxon>
        <taxon>Sertulicium</taxon>
        <taxon>Sertulicium niveocremeum</taxon>
    </lineage>
</organism>
<proteinExistence type="predicted"/>
<evidence type="ECO:0000313" key="2">
    <source>
        <dbReference type="Proteomes" id="UP000076722"/>
    </source>
</evidence>
<accession>A0A164MJV0</accession>
<evidence type="ECO:0000313" key="1">
    <source>
        <dbReference type="EMBL" id="KZS86782.1"/>
    </source>
</evidence>
<protein>
    <submittedName>
        <fullName evidence="1">Uncharacterized protein</fullName>
    </submittedName>
</protein>
<name>A0A164MJV0_9AGAM</name>
<sequence>MRRGGGLWTNGQPFNAIKRLTSRATDLYLYQHLFYTLNYAVKHSAGLQVEVYWVEPQHTIPGSLSLSSTKSLVAVGPSYPQGLAKDFETLGIPDSNEDPTTVNVMEYPKNVLWSREPGSNQIIKD</sequence>